<dbReference type="EC" id="2.4.2.14" evidence="3"/>
<dbReference type="GO" id="GO:0006164">
    <property type="term" value="P:purine nucleotide biosynthetic process"/>
    <property type="evidence" value="ECO:0007669"/>
    <property type="project" value="UniProtKB-KW"/>
</dbReference>
<keyword evidence="12" id="KW-1185">Reference proteome</keyword>
<dbReference type="PROSITE" id="PS51278">
    <property type="entry name" value="GATASE_TYPE_2"/>
    <property type="match status" value="1"/>
</dbReference>
<evidence type="ECO:0000256" key="5">
    <source>
        <dbReference type="ARBA" id="ARBA00022679"/>
    </source>
</evidence>
<dbReference type="InterPro" id="IPR029057">
    <property type="entry name" value="PRTase-like"/>
</dbReference>
<evidence type="ECO:0000256" key="6">
    <source>
        <dbReference type="ARBA" id="ARBA00022755"/>
    </source>
</evidence>
<dbReference type="AlphaFoldDB" id="A0A8S1J3Q8"/>
<dbReference type="InterPro" id="IPR000836">
    <property type="entry name" value="PRTase_dom"/>
</dbReference>
<dbReference type="SUPFAM" id="SSF53271">
    <property type="entry name" value="PRTase-like"/>
    <property type="match status" value="1"/>
</dbReference>
<comment type="catalytic activity">
    <reaction evidence="8">
        <text>5-phospho-beta-D-ribosylamine + L-glutamate + diphosphate = 5-phospho-alpha-D-ribose 1-diphosphate + L-glutamine + H2O</text>
        <dbReference type="Rhea" id="RHEA:14905"/>
        <dbReference type="ChEBI" id="CHEBI:15377"/>
        <dbReference type="ChEBI" id="CHEBI:29985"/>
        <dbReference type="ChEBI" id="CHEBI:33019"/>
        <dbReference type="ChEBI" id="CHEBI:58017"/>
        <dbReference type="ChEBI" id="CHEBI:58359"/>
        <dbReference type="ChEBI" id="CHEBI:58681"/>
        <dbReference type="EC" id="2.4.2.14"/>
    </reaction>
</comment>
<dbReference type="SUPFAM" id="SSF56235">
    <property type="entry name" value="N-terminal nucleophile aminohydrolases (Ntn hydrolases)"/>
    <property type="match status" value="1"/>
</dbReference>
<feature type="region of interest" description="Disordered" evidence="9">
    <location>
        <begin position="570"/>
        <end position="594"/>
    </location>
</feature>
<evidence type="ECO:0000313" key="12">
    <source>
        <dbReference type="Proteomes" id="UP000708148"/>
    </source>
</evidence>
<dbReference type="OrthoDB" id="191723at2759"/>
<dbReference type="Gene3D" id="3.60.20.10">
    <property type="entry name" value="Glutamine Phosphoribosylpyrophosphate, subunit 1, domain 1"/>
    <property type="match status" value="1"/>
</dbReference>
<evidence type="ECO:0000256" key="9">
    <source>
        <dbReference type="SAM" id="MobiDB-lite"/>
    </source>
</evidence>
<dbReference type="GO" id="GO:0004044">
    <property type="term" value="F:amidophosphoribosyltransferase activity"/>
    <property type="evidence" value="ECO:0007669"/>
    <property type="project" value="UniProtKB-EC"/>
</dbReference>
<evidence type="ECO:0000259" key="10">
    <source>
        <dbReference type="PROSITE" id="PS51278"/>
    </source>
</evidence>
<dbReference type="EMBL" id="CAJHUC010001276">
    <property type="protein sequence ID" value="CAD7700478.1"/>
    <property type="molecule type" value="Genomic_DNA"/>
</dbReference>
<dbReference type="InterPro" id="IPR005854">
    <property type="entry name" value="PurF"/>
</dbReference>
<comment type="pathway">
    <text evidence="1">Purine metabolism; IMP biosynthesis via de novo pathway; N(1)-(5-phospho-D-ribosyl)glycinamide from 5-phospho-alpha-D-ribose 1-diphosphate: step 1/2.</text>
</comment>
<dbReference type="CDD" id="cd06223">
    <property type="entry name" value="PRTases_typeI"/>
    <property type="match status" value="1"/>
</dbReference>
<dbReference type="InterPro" id="IPR017932">
    <property type="entry name" value="GATase_2_dom"/>
</dbReference>
<evidence type="ECO:0000256" key="7">
    <source>
        <dbReference type="ARBA" id="ARBA00022962"/>
    </source>
</evidence>
<dbReference type="Pfam" id="PF13522">
    <property type="entry name" value="GATase_6"/>
    <property type="match status" value="1"/>
</dbReference>
<gene>
    <name evidence="11" type="ORF">OSTQU699_LOCUS5837</name>
</gene>
<comment type="similarity">
    <text evidence="2">In the C-terminal section; belongs to the purine/pyrimidine phosphoribosyltransferase family.</text>
</comment>
<proteinExistence type="inferred from homology"/>
<keyword evidence="7" id="KW-0315">Glutamine amidotransferase</keyword>
<organism evidence="11 12">
    <name type="scientific">Ostreobium quekettii</name>
    <dbReference type="NCBI Taxonomy" id="121088"/>
    <lineage>
        <taxon>Eukaryota</taxon>
        <taxon>Viridiplantae</taxon>
        <taxon>Chlorophyta</taxon>
        <taxon>core chlorophytes</taxon>
        <taxon>Ulvophyceae</taxon>
        <taxon>TCBD clade</taxon>
        <taxon>Bryopsidales</taxon>
        <taxon>Ostreobineae</taxon>
        <taxon>Ostreobiaceae</taxon>
        <taxon>Ostreobium</taxon>
    </lineage>
</organism>
<sequence>MSLVQHPVGAAGVQRGLWAAPSRRGAWRVAKVDRGSAAGLLGGGGGSRLGGRLLGGGLRSMWLVARKGGRSAVRLRSCTKMCGIIGIFKHYGNVNVELYEGLLMLQHRGQDSAGMVTTDWGKFKEHKGNGLVKDVFESKKIIKKLKGSCGIGHVRYPTAGASTDQEAQPFFVNSPFGISLIHNGNLTNTKELGRMLQSSNSFFHRHLRTDSDSELLLNVFADEIHRAHQTRVQGGLNGAAMTECDLIFDAGASLMKIVHGAYACISLVMGIGMVAFRDPYGIRPLVLGHRSSALGDEWCVASEDCAFGPIGFTRVRDLRPGEMFIIKPDGSFESRQCAAGKLCPCIFEYIYLSRPDSVLNDIPVYNYQLALGKRLADRIKATGWDIDVVVPVPDGSRPAAIQVSAELGLPYREGLVKNRYVGRTFIMPDQQQREVSVRRKLNAMPAVFKDKKVLLIDDSIVRGTTMSQIVEMVRSAGAAKVYLASASPPVKFPNVYGVDMPSRMEFVANGLSVPEVQQVLGADGLIYQEVEDLVEAGQALNPTIEEFDASCFTGRYVTGNIDEQYLKELETTGRGAKRTRHGSERATEAPAAAR</sequence>
<keyword evidence="5" id="KW-0808">Transferase</keyword>
<dbReference type="HAMAP" id="MF_01931">
    <property type="entry name" value="PurF"/>
    <property type="match status" value="1"/>
</dbReference>
<evidence type="ECO:0000256" key="8">
    <source>
        <dbReference type="ARBA" id="ARBA00048430"/>
    </source>
</evidence>
<protein>
    <recommendedName>
        <fullName evidence="3">amidophosphoribosyltransferase</fullName>
        <ecNumber evidence="3">2.4.2.14</ecNumber>
    </recommendedName>
</protein>
<evidence type="ECO:0000256" key="2">
    <source>
        <dbReference type="ARBA" id="ARBA00010138"/>
    </source>
</evidence>
<name>A0A8S1J3Q8_9CHLO</name>
<dbReference type="GO" id="GO:0009113">
    <property type="term" value="P:purine nucleobase biosynthetic process"/>
    <property type="evidence" value="ECO:0007669"/>
    <property type="project" value="InterPro"/>
</dbReference>
<evidence type="ECO:0000256" key="4">
    <source>
        <dbReference type="ARBA" id="ARBA00022676"/>
    </source>
</evidence>
<dbReference type="CDD" id="cd00715">
    <property type="entry name" value="GPATase_N"/>
    <property type="match status" value="1"/>
</dbReference>
<reference evidence="11" key="1">
    <citation type="submission" date="2020-12" db="EMBL/GenBank/DDBJ databases">
        <authorList>
            <person name="Iha C."/>
        </authorList>
    </citation>
    <scope>NUCLEOTIDE SEQUENCE</scope>
</reference>
<keyword evidence="6" id="KW-0658">Purine biosynthesis</keyword>
<comment type="caution">
    <text evidence="11">The sequence shown here is derived from an EMBL/GenBank/DDBJ whole genome shotgun (WGS) entry which is preliminary data.</text>
</comment>
<dbReference type="Proteomes" id="UP000708148">
    <property type="component" value="Unassembled WGS sequence"/>
</dbReference>
<dbReference type="Gene3D" id="3.40.50.2020">
    <property type="match status" value="1"/>
</dbReference>
<accession>A0A8S1J3Q8</accession>
<feature type="domain" description="Glutamine amidotransferase type-2" evidence="10">
    <location>
        <begin position="82"/>
        <end position="329"/>
    </location>
</feature>
<evidence type="ECO:0000256" key="1">
    <source>
        <dbReference type="ARBA" id="ARBA00005209"/>
    </source>
</evidence>
<dbReference type="PANTHER" id="PTHR11907">
    <property type="entry name" value="AMIDOPHOSPHORIBOSYLTRANSFERASE"/>
    <property type="match status" value="1"/>
</dbReference>
<dbReference type="NCBIfam" id="TIGR01134">
    <property type="entry name" value="purF"/>
    <property type="match status" value="1"/>
</dbReference>
<dbReference type="InterPro" id="IPR029055">
    <property type="entry name" value="Ntn_hydrolases_N"/>
</dbReference>
<dbReference type="InterPro" id="IPR035584">
    <property type="entry name" value="PurF_N"/>
</dbReference>
<dbReference type="Pfam" id="PF00156">
    <property type="entry name" value="Pribosyltran"/>
    <property type="match status" value="1"/>
</dbReference>
<evidence type="ECO:0000313" key="11">
    <source>
        <dbReference type="EMBL" id="CAD7700478.1"/>
    </source>
</evidence>
<keyword evidence="4" id="KW-0328">Glycosyltransferase</keyword>
<evidence type="ECO:0000256" key="3">
    <source>
        <dbReference type="ARBA" id="ARBA00011941"/>
    </source>
</evidence>